<keyword evidence="3" id="KW-0812">Transmembrane</keyword>
<evidence type="ECO:0000313" key="4">
    <source>
        <dbReference type="EMBL" id="MFL0268413.1"/>
    </source>
</evidence>
<evidence type="ECO:0000256" key="2">
    <source>
        <dbReference type="ARBA" id="ARBA00022803"/>
    </source>
</evidence>
<proteinExistence type="predicted"/>
<keyword evidence="5" id="KW-1185">Reference proteome</keyword>
<organism evidence="4 5">
    <name type="scientific">Candidatus Clostridium radicumherbarum</name>
    <dbReference type="NCBI Taxonomy" id="3381662"/>
    <lineage>
        <taxon>Bacteria</taxon>
        <taxon>Bacillati</taxon>
        <taxon>Bacillota</taxon>
        <taxon>Clostridia</taxon>
        <taxon>Eubacteriales</taxon>
        <taxon>Clostridiaceae</taxon>
        <taxon>Clostridium</taxon>
    </lineage>
</organism>
<dbReference type="Pfam" id="PF13181">
    <property type="entry name" value="TPR_8"/>
    <property type="match status" value="1"/>
</dbReference>
<dbReference type="InterPro" id="IPR019734">
    <property type="entry name" value="TPR_rpt"/>
</dbReference>
<dbReference type="RefSeq" id="WP_406765046.1">
    <property type="nucleotide sequence ID" value="NZ_JBJHZY010000002.1"/>
</dbReference>
<dbReference type="SUPFAM" id="SSF48452">
    <property type="entry name" value="TPR-like"/>
    <property type="match status" value="1"/>
</dbReference>
<dbReference type="EMBL" id="JBJHZY010000002">
    <property type="protein sequence ID" value="MFL0268413.1"/>
    <property type="molecule type" value="Genomic_DNA"/>
</dbReference>
<dbReference type="InterPro" id="IPR051012">
    <property type="entry name" value="CellSynth/LPSAsmb/PSIAsmb"/>
</dbReference>
<keyword evidence="2" id="KW-0802">TPR repeat</keyword>
<keyword evidence="1" id="KW-0677">Repeat</keyword>
<comment type="caution">
    <text evidence="4">The sequence shown here is derived from an EMBL/GenBank/DDBJ whole genome shotgun (WGS) entry which is preliminary data.</text>
</comment>
<evidence type="ECO:0000256" key="3">
    <source>
        <dbReference type="SAM" id="Phobius"/>
    </source>
</evidence>
<dbReference type="SMART" id="SM00028">
    <property type="entry name" value="TPR"/>
    <property type="match status" value="5"/>
</dbReference>
<keyword evidence="3" id="KW-0472">Membrane</keyword>
<sequence length="716" mass="83136">MKKIKDIFNKDKLSNISEKLKAGLMKIRKIFTNEKINIRIDKVKKAFTKEKIKTAFNKVRNAFTKEKIKTAFNKVRNAFTKEKIKTAFNKVRNAFTKEKIKAAFNRVRNVVTKENIKTVLNKVRKAFTKENIIKVSKNIRNSLSKENIKRSLVNFKVKFKENKRAYILFSLAGIFLIAALAFSVNQAYNDLVPVSQRYVISENKAEEYYYNKEYDKAIEEYKNIKNKDKNQGEGLWDAKISEIYSIKGDLENSKKSMEDALKLGSKNPEVLNYIVFTEFMNKDYKTALAQGEEALKQFPKDKRLIKTMFTVYKANNEKDKAKNLLANYPLDYKSSVDTAEYARMLMLDGQWDQGYKELRAAWIIDKDEYKIYDILAQVSVYNKDTLLENVTTLSEKNLNDLAYKMWLAKIYSLSDSTADQADKILQDLKNEDVGKIEVKLIEASVLQGLKQNDKADELIKNVIDDNKGDYRVLHTASWYYLNKKDLVNAEKYCRESIIKNKAYTDNYGFLMPEILKAEGKNEEAEPYFRTAIFKEPYNYNIMLTVANFYWYTTKDTTKAMEYFDYAQLINPEEPEIKYNMAQIDISNNKIDDAINLLKQCISINDSVAKYHRTLGTIYLLNGKPADGIKEIRYAYGSDQEDILTLNNAGCYYISVDQNLDKGEYNLRKAVEGINSTTDKYTADTIKENYKKTKDLLDQYKNGSNKTLKVPDLVLFY</sequence>
<gene>
    <name evidence="4" type="ORF">ACJDUH_09870</name>
</gene>
<dbReference type="Pfam" id="PF14559">
    <property type="entry name" value="TPR_19"/>
    <property type="match status" value="2"/>
</dbReference>
<dbReference type="PANTHER" id="PTHR45586:SF1">
    <property type="entry name" value="LIPOPOLYSACCHARIDE ASSEMBLY PROTEIN B"/>
    <property type="match status" value="1"/>
</dbReference>
<protein>
    <submittedName>
        <fullName evidence="4">Tetratricopeptide repeat protein</fullName>
    </submittedName>
</protein>
<dbReference type="Proteomes" id="UP001623661">
    <property type="component" value="Unassembled WGS sequence"/>
</dbReference>
<name>A0ABW8TTG9_9CLOT</name>
<keyword evidence="3" id="KW-1133">Transmembrane helix</keyword>
<evidence type="ECO:0000313" key="5">
    <source>
        <dbReference type="Proteomes" id="UP001623661"/>
    </source>
</evidence>
<accession>A0ABW8TTG9</accession>
<evidence type="ECO:0000256" key="1">
    <source>
        <dbReference type="ARBA" id="ARBA00022737"/>
    </source>
</evidence>
<feature type="transmembrane region" description="Helical" evidence="3">
    <location>
        <begin position="165"/>
        <end position="184"/>
    </location>
</feature>
<dbReference type="InterPro" id="IPR011990">
    <property type="entry name" value="TPR-like_helical_dom_sf"/>
</dbReference>
<dbReference type="Gene3D" id="1.25.40.10">
    <property type="entry name" value="Tetratricopeptide repeat domain"/>
    <property type="match status" value="2"/>
</dbReference>
<reference evidence="4 5" key="1">
    <citation type="submission" date="2024-11" db="EMBL/GenBank/DDBJ databases">
        <authorList>
            <person name="Heng Y.C."/>
            <person name="Lim A.C.H."/>
            <person name="Lee J.K.Y."/>
            <person name="Kittelmann S."/>
        </authorList>
    </citation>
    <scope>NUCLEOTIDE SEQUENCE [LARGE SCALE GENOMIC DNA]</scope>
    <source>
        <strain evidence="4 5">WILCCON 0202</strain>
    </source>
</reference>
<dbReference type="PANTHER" id="PTHR45586">
    <property type="entry name" value="TPR REPEAT-CONTAINING PROTEIN PA4667"/>
    <property type="match status" value="1"/>
</dbReference>